<dbReference type="EMBL" id="BOOO01000016">
    <property type="protein sequence ID" value="GII29759.1"/>
    <property type="molecule type" value="Genomic_DNA"/>
</dbReference>
<evidence type="ECO:0000256" key="1">
    <source>
        <dbReference type="SAM" id="MobiDB-lite"/>
    </source>
</evidence>
<reference evidence="4 5" key="1">
    <citation type="submission" date="2021-01" db="EMBL/GenBank/DDBJ databases">
        <title>Whole genome shotgun sequence of Planotetraspora mira NBRC 15435.</title>
        <authorList>
            <person name="Komaki H."/>
            <person name="Tamura T."/>
        </authorList>
    </citation>
    <scope>NUCLEOTIDE SEQUENCE [LARGE SCALE GENOMIC DNA]</scope>
    <source>
        <strain evidence="4 5">NBRC 15435</strain>
    </source>
</reference>
<feature type="region of interest" description="Disordered" evidence="1">
    <location>
        <begin position="137"/>
        <end position="165"/>
    </location>
</feature>
<name>A0A8J3TSJ6_9ACTN</name>
<evidence type="ECO:0000256" key="2">
    <source>
        <dbReference type="SAM" id="Phobius"/>
    </source>
</evidence>
<proteinExistence type="predicted"/>
<feature type="transmembrane region" description="Helical" evidence="2">
    <location>
        <begin position="53"/>
        <end position="74"/>
    </location>
</feature>
<evidence type="ECO:0000259" key="3">
    <source>
        <dbReference type="Pfam" id="PF20177"/>
    </source>
</evidence>
<evidence type="ECO:0000313" key="4">
    <source>
        <dbReference type="EMBL" id="GII29759.1"/>
    </source>
</evidence>
<keyword evidence="2" id="KW-1133">Transmembrane helix</keyword>
<feature type="domain" description="DUF6542" evidence="3">
    <location>
        <begin position="11"/>
        <end position="117"/>
    </location>
</feature>
<feature type="transmembrane region" description="Helical" evidence="2">
    <location>
        <begin position="16"/>
        <end position="47"/>
    </location>
</feature>
<evidence type="ECO:0000313" key="5">
    <source>
        <dbReference type="Proteomes" id="UP000650628"/>
    </source>
</evidence>
<dbReference type="Pfam" id="PF20177">
    <property type="entry name" value="DUF6542"/>
    <property type="match status" value="1"/>
</dbReference>
<accession>A0A8J3TSJ6</accession>
<dbReference type="AlphaFoldDB" id="A0A8J3TSJ6"/>
<comment type="caution">
    <text evidence="4">The sequence shown here is derived from an EMBL/GenBank/DDBJ whole genome shotgun (WGS) entry which is preliminary data.</text>
</comment>
<organism evidence="4 5">
    <name type="scientific">Planotetraspora mira</name>
    <dbReference type="NCBI Taxonomy" id="58121"/>
    <lineage>
        <taxon>Bacteria</taxon>
        <taxon>Bacillati</taxon>
        <taxon>Actinomycetota</taxon>
        <taxon>Actinomycetes</taxon>
        <taxon>Streptosporangiales</taxon>
        <taxon>Streptosporangiaceae</taxon>
        <taxon>Planotetraspora</taxon>
    </lineage>
</organism>
<gene>
    <name evidence="4" type="ORF">Pmi06nite_32010</name>
</gene>
<sequence length="165" mass="17463">MTGTDQARLKLTARGAVALLFIVTLLGQIVSLPGPAFVAGCIGVALLVQQRDLLPMVVTPPLVFFTATTFIEVVRSIGADSMVQTLGLGLFTALSSGAPWLFGGSALVLGIAWPRGLPDNVRDLRHDLAVKTPGIPKQRVSSEGAYAPEPEGYFEPRVYGKTTDD</sequence>
<keyword evidence="2" id="KW-0812">Transmembrane</keyword>
<keyword evidence="5" id="KW-1185">Reference proteome</keyword>
<dbReference type="Proteomes" id="UP000650628">
    <property type="component" value="Unassembled WGS sequence"/>
</dbReference>
<dbReference type="RefSeq" id="WP_203953733.1">
    <property type="nucleotide sequence ID" value="NZ_BOOO01000016.1"/>
</dbReference>
<dbReference type="InterPro" id="IPR046672">
    <property type="entry name" value="DUF6542"/>
</dbReference>
<feature type="transmembrane region" description="Helical" evidence="2">
    <location>
        <begin position="86"/>
        <end position="113"/>
    </location>
</feature>
<protein>
    <recommendedName>
        <fullName evidence="3">DUF6542 domain-containing protein</fullName>
    </recommendedName>
</protein>
<keyword evidence="2" id="KW-0472">Membrane</keyword>